<dbReference type="Gene3D" id="3.90.226.10">
    <property type="entry name" value="2-enoyl-CoA Hydratase, Chain A, domain 1"/>
    <property type="match status" value="1"/>
</dbReference>
<dbReference type="InterPro" id="IPR012340">
    <property type="entry name" value="NA-bd_OB-fold"/>
</dbReference>
<dbReference type="Pfam" id="PF24961">
    <property type="entry name" value="NfeD_membrane"/>
    <property type="match status" value="1"/>
</dbReference>
<evidence type="ECO:0000259" key="6">
    <source>
        <dbReference type="Pfam" id="PF01957"/>
    </source>
</evidence>
<evidence type="ECO:0000313" key="10">
    <source>
        <dbReference type="Proteomes" id="UP000006250"/>
    </source>
</evidence>
<dbReference type="InterPro" id="IPR052165">
    <property type="entry name" value="Membrane_assoc_protease"/>
</dbReference>
<feature type="domain" description="NfeD integral membrane" evidence="7">
    <location>
        <begin position="251"/>
        <end position="365"/>
    </location>
</feature>
<dbReference type="Pfam" id="PF25145">
    <property type="entry name" value="NfeD1b_N"/>
    <property type="match status" value="1"/>
</dbReference>
<dbReference type="Gene3D" id="2.40.50.140">
    <property type="entry name" value="Nucleic acid-binding proteins"/>
    <property type="match status" value="1"/>
</dbReference>
<sequence precursor="true">MTLSMPLAAGKRFFSAFLLIAPLFFIPTLSRAQSAPIAVFTATLSASISPAQADMLDGAIAAAKKGGAALLILRLDTPGGGIEPMRRMVTSILGSPVPIVIWIAPSGARAASAGVFLVAAASVAAMAPDTTIGSASPVGPGGGDLGKTLHKKIKNDLESLVRGMALSHGRNAKWYQRFVANAENLTAAEAVRERVVDFIAVDQLDLLTQIGKRGIESGGKVLRFSPDAVVVTAYDPGWRYGVLTWLLDPQVAYILLLIGVAGLFFELTTPGAILPGVIGGLCILPALYALSILPTNVTGLLLLLFGGGLFLLELHVTSYGLLSVAGVAALFTGSMLLFRHNGHPGLPLSVIAPTVAGVSLILLLAGWIVAKAQRQKPRSGLEALVGQIATVRHFTGKTGKVFVNGEIWNATLDARCVDCRPQPGQSVHIVAAKGMTLVVSTEEVPPTFTENR</sequence>
<dbReference type="InterPro" id="IPR056739">
    <property type="entry name" value="NfeD_membrane"/>
</dbReference>
<proteinExistence type="predicted"/>
<keyword evidence="10" id="KW-1185">Reference proteome</keyword>
<feature type="transmembrane region" description="Helical" evidence="5">
    <location>
        <begin position="319"/>
        <end position="338"/>
    </location>
</feature>
<keyword evidence="3 5" id="KW-1133">Transmembrane helix</keyword>
<dbReference type="eggNOG" id="COG1030">
    <property type="taxonomic scope" value="Bacteria"/>
</dbReference>
<dbReference type="EMBL" id="AECZ01000008">
    <property type="protein sequence ID" value="EFL51714.1"/>
    <property type="molecule type" value="Genomic_DNA"/>
</dbReference>
<accession>E1JVC0</accession>
<evidence type="ECO:0000313" key="9">
    <source>
        <dbReference type="EMBL" id="EFL51714.1"/>
    </source>
</evidence>
<evidence type="ECO:0000256" key="4">
    <source>
        <dbReference type="ARBA" id="ARBA00023136"/>
    </source>
</evidence>
<dbReference type="PANTHER" id="PTHR33507:SF4">
    <property type="entry name" value="NODULATION COMPETITIVENESS PROTEIN NFED"/>
    <property type="match status" value="1"/>
</dbReference>
<dbReference type="STRING" id="596151.DesfrDRAFT_1569"/>
<feature type="domain" description="NfeD-like C-terminal" evidence="6">
    <location>
        <begin position="382"/>
        <end position="439"/>
    </location>
</feature>
<dbReference type="Pfam" id="PF01957">
    <property type="entry name" value="NfeD"/>
    <property type="match status" value="1"/>
</dbReference>
<dbReference type="SUPFAM" id="SSF52096">
    <property type="entry name" value="ClpP/crotonase"/>
    <property type="match status" value="1"/>
</dbReference>
<evidence type="ECO:0000256" key="2">
    <source>
        <dbReference type="ARBA" id="ARBA00022692"/>
    </source>
</evidence>
<evidence type="ECO:0000256" key="1">
    <source>
        <dbReference type="ARBA" id="ARBA00004141"/>
    </source>
</evidence>
<evidence type="ECO:0000256" key="5">
    <source>
        <dbReference type="SAM" id="Phobius"/>
    </source>
</evidence>
<evidence type="ECO:0000259" key="8">
    <source>
        <dbReference type="Pfam" id="PF25145"/>
    </source>
</evidence>
<evidence type="ECO:0000256" key="3">
    <source>
        <dbReference type="ARBA" id="ARBA00022989"/>
    </source>
</evidence>
<organism evidence="9 10">
    <name type="scientific">Solidesulfovibrio fructosivorans JJ]</name>
    <dbReference type="NCBI Taxonomy" id="596151"/>
    <lineage>
        <taxon>Bacteria</taxon>
        <taxon>Pseudomonadati</taxon>
        <taxon>Thermodesulfobacteriota</taxon>
        <taxon>Desulfovibrionia</taxon>
        <taxon>Desulfovibrionales</taxon>
        <taxon>Desulfovibrionaceae</taxon>
        <taxon>Solidesulfovibrio</taxon>
    </lineage>
</organism>
<reference evidence="9 10" key="1">
    <citation type="submission" date="2010-08" db="EMBL/GenBank/DDBJ databases">
        <title>The draft genome of Desulfovibrio fructosovorans JJ.</title>
        <authorList>
            <consortium name="US DOE Joint Genome Institute (JGI-PGF)"/>
            <person name="Lucas S."/>
            <person name="Copeland A."/>
            <person name="Lapidus A."/>
            <person name="Cheng J.-F."/>
            <person name="Bruce D."/>
            <person name="Goodwin L."/>
            <person name="Pitluck S."/>
            <person name="Land M.L."/>
            <person name="Hauser L."/>
            <person name="Chang Y.-J."/>
            <person name="Jeffries C."/>
            <person name="Wall J.D."/>
            <person name="Stahl D.A."/>
            <person name="Arkin A.P."/>
            <person name="Dehal P."/>
            <person name="Stolyar S.M."/>
            <person name="Hazen T.C."/>
            <person name="Woyke T.J."/>
        </authorList>
    </citation>
    <scope>NUCLEOTIDE SEQUENCE [LARGE SCALE GENOMIC DNA]</scope>
    <source>
        <strain evidence="9 10">JJ</strain>
    </source>
</reference>
<dbReference type="SUPFAM" id="SSF141322">
    <property type="entry name" value="NfeD domain-like"/>
    <property type="match status" value="1"/>
</dbReference>
<dbReference type="GO" id="GO:0016020">
    <property type="term" value="C:membrane"/>
    <property type="evidence" value="ECO:0007669"/>
    <property type="project" value="UniProtKB-SubCell"/>
</dbReference>
<name>E1JVC0_SOLFR</name>
<comment type="subcellular location">
    <subcellularLocation>
        <location evidence="1">Membrane</location>
        <topology evidence="1">Multi-pass membrane protein</topology>
    </subcellularLocation>
</comment>
<keyword evidence="2 5" id="KW-0812">Transmembrane</keyword>
<feature type="transmembrane region" description="Helical" evidence="5">
    <location>
        <begin position="242"/>
        <end position="265"/>
    </location>
</feature>
<feature type="domain" description="NfeD1b N-terminal" evidence="8">
    <location>
        <begin position="44"/>
        <end position="190"/>
    </location>
</feature>
<dbReference type="PANTHER" id="PTHR33507">
    <property type="entry name" value="INNER MEMBRANE PROTEIN YBBJ"/>
    <property type="match status" value="1"/>
</dbReference>
<dbReference type="InterPro" id="IPR056738">
    <property type="entry name" value="NfeD1b_N"/>
</dbReference>
<evidence type="ECO:0000259" key="7">
    <source>
        <dbReference type="Pfam" id="PF24961"/>
    </source>
</evidence>
<feature type="transmembrane region" description="Helical" evidence="5">
    <location>
        <begin position="350"/>
        <end position="370"/>
    </location>
</feature>
<dbReference type="RefSeq" id="WP_005992713.1">
    <property type="nucleotide sequence ID" value="NZ_AECZ01000008.1"/>
</dbReference>
<dbReference type="Proteomes" id="UP000006250">
    <property type="component" value="Unassembled WGS sequence"/>
</dbReference>
<feature type="transmembrane region" description="Helical" evidence="5">
    <location>
        <begin position="296"/>
        <end position="312"/>
    </location>
</feature>
<dbReference type="InterPro" id="IPR029045">
    <property type="entry name" value="ClpP/crotonase-like_dom_sf"/>
</dbReference>
<comment type="caution">
    <text evidence="9">The sequence shown here is derived from an EMBL/GenBank/DDBJ whole genome shotgun (WGS) entry which is preliminary data.</text>
</comment>
<gene>
    <name evidence="9" type="ORF">DesfrDRAFT_1569</name>
</gene>
<keyword evidence="4 5" id="KW-0472">Membrane</keyword>
<dbReference type="InterPro" id="IPR002810">
    <property type="entry name" value="NfeD-like_C"/>
</dbReference>
<dbReference type="AlphaFoldDB" id="E1JVC0"/>
<protein>
    <submittedName>
        <fullName evidence="9">Uncharacterized protein</fullName>
    </submittedName>
</protein>